<dbReference type="Pfam" id="PF08432">
    <property type="entry name" value="Vfa1"/>
    <property type="match status" value="1"/>
</dbReference>
<reference evidence="3" key="1">
    <citation type="submission" date="2015-10" db="EMBL/GenBank/DDBJ databases">
        <authorList>
            <person name="Devillers H."/>
        </authorList>
    </citation>
    <scope>NUCLEOTIDE SEQUENCE [LARGE SCALE GENOMIC DNA]</scope>
</reference>
<evidence type="ECO:0000313" key="3">
    <source>
        <dbReference type="Proteomes" id="UP000236544"/>
    </source>
</evidence>
<proteinExistence type="predicted"/>
<organism evidence="2 3">
    <name type="scientific">Lachancea quebecensis</name>
    <dbReference type="NCBI Taxonomy" id="1654605"/>
    <lineage>
        <taxon>Eukaryota</taxon>
        <taxon>Fungi</taxon>
        <taxon>Dikarya</taxon>
        <taxon>Ascomycota</taxon>
        <taxon>Saccharomycotina</taxon>
        <taxon>Saccharomycetes</taxon>
        <taxon>Saccharomycetales</taxon>
        <taxon>Saccharomycetaceae</taxon>
        <taxon>Lachancea</taxon>
    </lineage>
</organism>
<keyword evidence="3" id="KW-1185">Reference proteome</keyword>
<dbReference type="EMBL" id="LN890573">
    <property type="protein sequence ID" value="CUS22966.1"/>
    <property type="molecule type" value="Genomic_DNA"/>
</dbReference>
<evidence type="ECO:0000256" key="1">
    <source>
        <dbReference type="SAM" id="MobiDB-lite"/>
    </source>
</evidence>
<dbReference type="PANTHER" id="PTHR28218">
    <property type="entry name" value="VPS4-ASSOCIATED PROTEIN 1"/>
    <property type="match status" value="1"/>
</dbReference>
<dbReference type="Proteomes" id="UP000236544">
    <property type="component" value="Unassembled WGS sequence"/>
</dbReference>
<dbReference type="AlphaFoldDB" id="A0A0P1KRZ0"/>
<dbReference type="GO" id="GO:0005768">
    <property type="term" value="C:endosome"/>
    <property type="evidence" value="ECO:0007669"/>
    <property type="project" value="TreeGrafter"/>
</dbReference>
<evidence type="ECO:0000313" key="2">
    <source>
        <dbReference type="EMBL" id="CUS22966.1"/>
    </source>
</evidence>
<accession>A0A0P1KRZ0</accession>
<dbReference type="PANTHER" id="PTHR28218:SF1">
    <property type="entry name" value="VPS4-ASSOCIATED PROTEIN 1"/>
    <property type="match status" value="1"/>
</dbReference>
<feature type="compositionally biased region" description="Basic and acidic residues" evidence="1">
    <location>
        <begin position="97"/>
        <end position="128"/>
    </location>
</feature>
<feature type="region of interest" description="Disordered" evidence="1">
    <location>
        <begin position="169"/>
        <end position="206"/>
    </location>
</feature>
<dbReference type="InterPro" id="IPR013640">
    <property type="entry name" value="Vfa1"/>
</dbReference>
<name>A0A0P1KRZ0_9SACH</name>
<dbReference type="OrthoDB" id="2158714at2759"/>
<feature type="region of interest" description="Disordered" evidence="1">
    <location>
        <begin position="96"/>
        <end position="138"/>
    </location>
</feature>
<gene>
    <name evidence="2" type="ORF">LAQU0_S07e04258g</name>
</gene>
<dbReference type="GO" id="GO:0007034">
    <property type="term" value="P:vacuolar transport"/>
    <property type="evidence" value="ECO:0007669"/>
    <property type="project" value="TreeGrafter"/>
</dbReference>
<sequence>MQNQYTKRKVAPRDAHPCLVCLKPTTCVLYNASIQDWFHCCELHLQDNPQFAKPVYPAGYQDALGELAELKRALDAQRVHGSGSWDAWVNRLISRKSKSEDDKGKESEKDTAKGSGKDSDKDSDKEPSPDGVDAARAYQQALDRVARYRENLRTYSLSQIMFEGRLEAQKRASALKQRRQREQEAYTNTDPDELQTKFAFPSVPRP</sequence>
<protein>
    <submittedName>
        <fullName evidence="2">LAQU0S07e04258g1_1</fullName>
    </submittedName>
</protein>